<keyword evidence="3" id="KW-1185">Reference proteome</keyword>
<dbReference type="Proteomes" id="UP001189429">
    <property type="component" value="Unassembled WGS sequence"/>
</dbReference>
<comment type="caution">
    <text evidence="2">The sequence shown here is derived from an EMBL/GenBank/DDBJ whole genome shotgun (WGS) entry which is preliminary data.</text>
</comment>
<gene>
    <name evidence="2" type="ORF">PCOR1329_LOCUS11538</name>
</gene>
<sequence>MGGGKAMRVFTVPICSPPSRTLQPWPSDLAGSPAAKSHVEEWAARPSCAGSLVTESHATVRASRQSDARPSRACHLHAGFASSSSRSRGKKPSRTLQPWPSDLAGPPAAKSHVEVRAARQSCAGSLVTESHATVRASPQSCASIPCNSFTCGFCELELARLGTTKEDDPREGEIIPKLLDRTLDVRRAGLGLRLAIRTFHVLCLSLLQHVLQFYPPSRELESRYKRCAQMLTNGPWNAMPHELLEGLALCGVKNGIKHLPHVSLAARARRATFCPDFRSELGIVRHFMRSDECCIARCFDGFWWKRSITYQIQSGPSCVPRLVYVLTFDLRCILLLAQCLEASCKCAAKFNLCFQGPCAVSQARGGASGVEPGSRPAPEPPKTAHPIAS</sequence>
<reference evidence="2" key="1">
    <citation type="submission" date="2023-10" db="EMBL/GenBank/DDBJ databases">
        <authorList>
            <person name="Chen Y."/>
            <person name="Shah S."/>
            <person name="Dougan E. K."/>
            <person name="Thang M."/>
            <person name="Chan C."/>
        </authorList>
    </citation>
    <scope>NUCLEOTIDE SEQUENCE [LARGE SCALE GENOMIC DNA]</scope>
</reference>
<dbReference type="EMBL" id="CAUYUJ010003335">
    <property type="protein sequence ID" value="CAK0804858.1"/>
    <property type="molecule type" value="Genomic_DNA"/>
</dbReference>
<name>A0ABN9QJ43_9DINO</name>
<evidence type="ECO:0000313" key="2">
    <source>
        <dbReference type="EMBL" id="CAK0804858.1"/>
    </source>
</evidence>
<evidence type="ECO:0000313" key="3">
    <source>
        <dbReference type="Proteomes" id="UP001189429"/>
    </source>
</evidence>
<feature type="region of interest" description="Disordered" evidence="1">
    <location>
        <begin position="17"/>
        <end position="39"/>
    </location>
</feature>
<proteinExistence type="predicted"/>
<feature type="region of interest" description="Disordered" evidence="1">
    <location>
        <begin position="60"/>
        <end position="109"/>
    </location>
</feature>
<organism evidence="2 3">
    <name type="scientific">Prorocentrum cordatum</name>
    <dbReference type="NCBI Taxonomy" id="2364126"/>
    <lineage>
        <taxon>Eukaryota</taxon>
        <taxon>Sar</taxon>
        <taxon>Alveolata</taxon>
        <taxon>Dinophyceae</taxon>
        <taxon>Prorocentrales</taxon>
        <taxon>Prorocentraceae</taxon>
        <taxon>Prorocentrum</taxon>
    </lineage>
</organism>
<evidence type="ECO:0000256" key="1">
    <source>
        <dbReference type="SAM" id="MobiDB-lite"/>
    </source>
</evidence>
<accession>A0ABN9QJ43</accession>
<protein>
    <submittedName>
        <fullName evidence="2">Uncharacterized protein</fullName>
    </submittedName>
</protein>
<feature type="region of interest" description="Disordered" evidence="1">
    <location>
        <begin position="366"/>
        <end position="389"/>
    </location>
</feature>